<dbReference type="GO" id="GO:0003677">
    <property type="term" value="F:DNA binding"/>
    <property type="evidence" value="ECO:0007669"/>
    <property type="project" value="UniProtKB-KW"/>
</dbReference>
<dbReference type="CDD" id="cd07377">
    <property type="entry name" value="WHTH_GntR"/>
    <property type="match status" value="1"/>
</dbReference>
<keyword evidence="3" id="KW-0804">Transcription</keyword>
<dbReference type="InterPro" id="IPR050679">
    <property type="entry name" value="Bact_HTH_transcr_reg"/>
</dbReference>
<reference evidence="5" key="1">
    <citation type="submission" date="2021-01" db="EMBL/GenBank/DDBJ databases">
        <title>Whole genome shotgun sequence of Planosporangium mesophilum NBRC 109066.</title>
        <authorList>
            <person name="Komaki H."/>
            <person name="Tamura T."/>
        </authorList>
    </citation>
    <scope>NUCLEOTIDE SEQUENCE</scope>
    <source>
        <strain evidence="5">NBRC 109066</strain>
    </source>
</reference>
<dbReference type="PROSITE" id="PS50949">
    <property type="entry name" value="HTH_GNTR"/>
    <property type="match status" value="1"/>
</dbReference>
<dbReference type="RefSeq" id="WP_168113909.1">
    <property type="nucleotide sequence ID" value="NZ_BOON01000052.1"/>
</dbReference>
<dbReference type="InterPro" id="IPR036388">
    <property type="entry name" value="WH-like_DNA-bd_sf"/>
</dbReference>
<keyword evidence="6" id="KW-1185">Reference proteome</keyword>
<protein>
    <submittedName>
        <fullName evidence="5">Putative transcriptional regulator, GntR family protein</fullName>
    </submittedName>
</protein>
<accession>A0A8J3TER1</accession>
<comment type="caution">
    <text evidence="5">The sequence shown here is derived from an EMBL/GenBank/DDBJ whole genome shotgun (WGS) entry which is preliminary data.</text>
</comment>
<evidence type="ECO:0000313" key="6">
    <source>
        <dbReference type="Proteomes" id="UP000599074"/>
    </source>
</evidence>
<organism evidence="5 6">
    <name type="scientific">Planosporangium mesophilum</name>
    <dbReference type="NCBI Taxonomy" id="689768"/>
    <lineage>
        <taxon>Bacteria</taxon>
        <taxon>Bacillati</taxon>
        <taxon>Actinomycetota</taxon>
        <taxon>Actinomycetes</taxon>
        <taxon>Micromonosporales</taxon>
        <taxon>Micromonosporaceae</taxon>
        <taxon>Planosporangium</taxon>
    </lineage>
</organism>
<evidence type="ECO:0000259" key="4">
    <source>
        <dbReference type="PROSITE" id="PS50949"/>
    </source>
</evidence>
<dbReference type="InterPro" id="IPR011663">
    <property type="entry name" value="UTRA"/>
</dbReference>
<dbReference type="InterPro" id="IPR028978">
    <property type="entry name" value="Chorismate_lyase_/UTRA_dom_sf"/>
</dbReference>
<dbReference type="SUPFAM" id="SSF64288">
    <property type="entry name" value="Chorismate lyase-like"/>
    <property type="match status" value="1"/>
</dbReference>
<dbReference type="Gene3D" id="3.40.1410.10">
    <property type="entry name" value="Chorismate lyase-like"/>
    <property type="match status" value="1"/>
</dbReference>
<dbReference type="Pfam" id="PF07702">
    <property type="entry name" value="UTRA"/>
    <property type="match status" value="1"/>
</dbReference>
<dbReference type="EMBL" id="BOON01000052">
    <property type="protein sequence ID" value="GII25493.1"/>
    <property type="molecule type" value="Genomic_DNA"/>
</dbReference>
<dbReference type="InterPro" id="IPR000524">
    <property type="entry name" value="Tscrpt_reg_HTH_GntR"/>
</dbReference>
<dbReference type="AlphaFoldDB" id="A0A8J3TER1"/>
<feature type="domain" description="HTH gntR-type" evidence="4">
    <location>
        <begin position="7"/>
        <end position="75"/>
    </location>
</feature>
<gene>
    <name evidence="5" type="ORF">Pme01_50900</name>
</gene>
<dbReference type="InterPro" id="IPR036390">
    <property type="entry name" value="WH_DNA-bd_sf"/>
</dbReference>
<dbReference type="SMART" id="SM00345">
    <property type="entry name" value="HTH_GNTR"/>
    <property type="match status" value="1"/>
</dbReference>
<dbReference type="PRINTS" id="PR00035">
    <property type="entry name" value="HTHGNTR"/>
</dbReference>
<dbReference type="Proteomes" id="UP000599074">
    <property type="component" value="Unassembled WGS sequence"/>
</dbReference>
<dbReference type="PANTHER" id="PTHR44846:SF17">
    <property type="entry name" value="GNTR-FAMILY TRANSCRIPTIONAL REGULATOR"/>
    <property type="match status" value="1"/>
</dbReference>
<proteinExistence type="predicted"/>
<sequence length="240" mass="25865">MPIKPPPVKYLRIVNAIQSRIEDGTYPVGTKVPSEADLVREFGVSRATVVRSLELLRQQGWLEGQQGVGRIVLDRPSTPGRRVPKALRAMFAAEDPATVTLLSVVTVPAPIRAAATLDVPTGTPVVIRRRLVAAAQLGPVELSTVYTRAEVAGALAGRRLVADDLLHHVAQRTATAADHIAVHITARRPHPAEATLLKVDRRDCLTTVLLRALSRGRPVLAVDAVIATNRRPLDAVFPAM</sequence>
<keyword evidence="1" id="KW-0805">Transcription regulation</keyword>
<evidence type="ECO:0000313" key="5">
    <source>
        <dbReference type="EMBL" id="GII25493.1"/>
    </source>
</evidence>
<evidence type="ECO:0000256" key="1">
    <source>
        <dbReference type="ARBA" id="ARBA00023015"/>
    </source>
</evidence>
<dbReference type="GO" id="GO:0003700">
    <property type="term" value="F:DNA-binding transcription factor activity"/>
    <property type="evidence" value="ECO:0007669"/>
    <property type="project" value="InterPro"/>
</dbReference>
<evidence type="ECO:0000256" key="3">
    <source>
        <dbReference type="ARBA" id="ARBA00023163"/>
    </source>
</evidence>
<dbReference type="GO" id="GO:0045892">
    <property type="term" value="P:negative regulation of DNA-templated transcription"/>
    <property type="evidence" value="ECO:0007669"/>
    <property type="project" value="TreeGrafter"/>
</dbReference>
<dbReference type="PANTHER" id="PTHR44846">
    <property type="entry name" value="MANNOSYL-D-GLYCERATE TRANSPORT/METABOLISM SYSTEM REPRESSOR MNGR-RELATED"/>
    <property type="match status" value="1"/>
</dbReference>
<dbReference type="Pfam" id="PF00392">
    <property type="entry name" value="GntR"/>
    <property type="match status" value="1"/>
</dbReference>
<name>A0A8J3TER1_9ACTN</name>
<evidence type="ECO:0000256" key="2">
    <source>
        <dbReference type="ARBA" id="ARBA00023125"/>
    </source>
</evidence>
<keyword evidence="2" id="KW-0238">DNA-binding</keyword>
<dbReference type="SUPFAM" id="SSF46785">
    <property type="entry name" value="Winged helix' DNA-binding domain"/>
    <property type="match status" value="1"/>
</dbReference>
<dbReference type="Gene3D" id="1.10.10.10">
    <property type="entry name" value="Winged helix-like DNA-binding domain superfamily/Winged helix DNA-binding domain"/>
    <property type="match status" value="1"/>
</dbReference>